<dbReference type="RefSeq" id="WP_220564490.1">
    <property type="nucleotide sequence ID" value="NZ_CP074133.1"/>
</dbReference>
<name>A0ABX8BM66_9ACTN</name>
<reference evidence="3 4" key="1">
    <citation type="submission" date="2021-05" db="EMBL/GenBank/DDBJ databases">
        <title>Direct Submission.</title>
        <authorList>
            <person name="Li K."/>
            <person name="Gao J."/>
        </authorList>
    </citation>
    <scope>NUCLEOTIDE SEQUENCE [LARGE SCALE GENOMIC DNA]</scope>
    <source>
        <strain evidence="3 4">Mg02</strain>
    </source>
</reference>
<gene>
    <name evidence="3" type="ORF">KGD84_02365</name>
</gene>
<evidence type="ECO:0000256" key="1">
    <source>
        <dbReference type="SAM" id="MobiDB-lite"/>
    </source>
</evidence>
<feature type="transmembrane region" description="Helical" evidence="2">
    <location>
        <begin position="6"/>
        <end position="27"/>
    </location>
</feature>
<evidence type="ECO:0000313" key="4">
    <source>
        <dbReference type="Proteomes" id="UP000676079"/>
    </source>
</evidence>
<keyword evidence="2" id="KW-0812">Transmembrane</keyword>
<protein>
    <submittedName>
        <fullName evidence="3">Uncharacterized protein</fullName>
    </submittedName>
</protein>
<dbReference type="Proteomes" id="UP000676079">
    <property type="component" value="Chromosome"/>
</dbReference>
<feature type="compositionally biased region" description="Pro residues" evidence="1">
    <location>
        <begin position="144"/>
        <end position="159"/>
    </location>
</feature>
<accession>A0ABX8BM66</accession>
<evidence type="ECO:0000256" key="2">
    <source>
        <dbReference type="SAM" id="Phobius"/>
    </source>
</evidence>
<feature type="compositionally biased region" description="Low complexity" evidence="1">
    <location>
        <begin position="134"/>
        <end position="143"/>
    </location>
</feature>
<sequence>MGFNPLFLVFPVVSLLLSLAALVIGFTAPYGRRALTVVGGGLLLVGSGLTLVLILGGGSIHEAASALNGGRTANIVLDVLEGLSDLLRATGLLLVAIAATKRRPRPRAVPAQHAPYGVPQGAHQAGPYQGGPQGAPAPHAGPRTGPPQGGPQGPGPRPGGPGQDGPRPPHTPR</sequence>
<proteinExistence type="predicted"/>
<keyword evidence="4" id="KW-1185">Reference proteome</keyword>
<evidence type="ECO:0000313" key="3">
    <source>
        <dbReference type="EMBL" id="QUX23266.1"/>
    </source>
</evidence>
<organism evidence="3 4">
    <name type="scientific">Nocardiopsis changdeensis</name>
    <dbReference type="NCBI Taxonomy" id="2831969"/>
    <lineage>
        <taxon>Bacteria</taxon>
        <taxon>Bacillati</taxon>
        <taxon>Actinomycetota</taxon>
        <taxon>Actinomycetes</taxon>
        <taxon>Streptosporangiales</taxon>
        <taxon>Nocardiopsidaceae</taxon>
        <taxon>Nocardiopsis</taxon>
    </lineage>
</organism>
<feature type="region of interest" description="Disordered" evidence="1">
    <location>
        <begin position="104"/>
        <end position="173"/>
    </location>
</feature>
<keyword evidence="2" id="KW-1133">Transmembrane helix</keyword>
<keyword evidence="2" id="KW-0472">Membrane</keyword>
<dbReference type="EMBL" id="CP074133">
    <property type="protein sequence ID" value="QUX23266.1"/>
    <property type="molecule type" value="Genomic_DNA"/>
</dbReference>
<feature type="transmembrane region" description="Helical" evidence="2">
    <location>
        <begin position="34"/>
        <end position="55"/>
    </location>
</feature>